<dbReference type="KEGG" id="hcz:G9Q37_10410"/>
<dbReference type="AlphaFoldDB" id="A0A6G8IH48"/>
<dbReference type="Proteomes" id="UP000503162">
    <property type="component" value="Chromosome"/>
</dbReference>
<dbReference type="RefSeq" id="WP_166227129.1">
    <property type="nucleotide sequence ID" value="NZ_CP049989.1"/>
</dbReference>
<proteinExistence type="predicted"/>
<dbReference type="Gene3D" id="1.10.10.10">
    <property type="entry name" value="Winged helix-like DNA-binding domain superfamily/Winged helix DNA-binding domain"/>
    <property type="match status" value="1"/>
</dbReference>
<evidence type="ECO:0000259" key="2">
    <source>
        <dbReference type="Pfam" id="PF01909"/>
    </source>
</evidence>
<reference evidence="3 4" key="1">
    <citation type="submission" date="2020-03" db="EMBL/GenBank/DDBJ databases">
        <title>Hydrogenophaga sp. nov. isolated from cyanobacterial mat.</title>
        <authorList>
            <person name="Thorat V."/>
            <person name="Kirdat K."/>
            <person name="Tiwarekar B."/>
            <person name="Costa E.D."/>
            <person name="Yadav A."/>
        </authorList>
    </citation>
    <scope>NUCLEOTIDE SEQUENCE [LARGE SCALE GENOMIC DNA]</scope>
    <source>
        <strain evidence="3 4">BA0156</strain>
    </source>
</reference>
<accession>A0A6G8IH48</accession>
<dbReference type="InterPro" id="IPR002934">
    <property type="entry name" value="Polymerase_NTP_transf_dom"/>
</dbReference>
<feature type="domain" description="HTH marR-type" evidence="1">
    <location>
        <begin position="14"/>
        <end position="61"/>
    </location>
</feature>
<dbReference type="SUPFAM" id="SSF81301">
    <property type="entry name" value="Nucleotidyltransferase"/>
    <property type="match status" value="1"/>
</dbReference>
<dbReference type="Pfam" id="PF01047">
    <property type="entry name" value="MarR"/>
    <property type="match status" value="1"/>
</dbReference>
<evidence type="ECO:0000313" key="3">
    <source>
        <dbReference type="EMBL" id="QIM52527.1"/>
    </source>
</evidence>
<dbReference type="InterPro" id="IPR043519">
    <property type="entry name" value="NT_sf"/>
</dbReference>
<gene>
    <name evidence="3" type="ORF">G9Q37_10410</name>
</gene>
<feature type="domain" description="Polymerase nucleotidyl transferase" evidence="2">
    <location>
        <begin position="93"/>
        <end position="163"/>
    </location>
</feature>
<protein>
    <submittedName>
        <fullName evidence="3">MarR family transcriptional regulator</fullName>
    </submittedName>
</protein>
<dbReference type="Pfam" id="PF01909">
    <property type="entry name" value="NTP_transf_2"/>
    <property type="match status" value="1"/>
</dbReference>
<dbReference type="InterPro" id="IPR000835">
    <property type="entry name" value="HTH_MarR-typ"/>
</dbReference>
<evidence type="ECO:0000259" key="1">
    <source>
        <dbReference type="Pfam" id="PF01047"/>
    </source>
</evidence>
<keyword evidence="4" id="KW-1185">Reference proteome</keyword>
<evidence type="ECO:0000313" key="4">
    <source>
        <dbReference type="Proteomes" id="UP000503162"/>
    </source>
</evidence>
<dbReference type="CDD" id="cd05403">
    <property type="entry name" value="NT_KNTase_like"/>
    <property type="match status" value="1"/>
</dbReference>
<dbReference type="Gene3D" id="3.30.460.10">
    <property type="entry name" value="Beta Polymerase, domain 2"/>
    <property type="match status" value="1"/>
</dbReference>
<dbReference type="GO" id="GO:0003700">
    <property type="term" value="F:DNA-binding transcription factor activity"/>
    <property type="evidence" value="ECO:0007669"/>
    <property type="project" value="InterPro"/>
</dbReference>
<dbReference type="InterPro" id="IPR036390">
    <property type="entry name" value="WH_DNA-bd_sf"/>
</dbReference>
<dbReference type="GO" id="GO:0016779">
    <property type="term" value="F:nucleotidyltransferase activity"/>
    <property type="evidence" value="ECO:0007669"/>
    <property type="project" value="InterPro"/>
</dbReference>
<dbReference type="InterPro" id="IPR036388">
    <property type="entry name" value="WH-like_DNA-bd_sf"/>
</dbReference>
<dbReference type="SUPFAM" id="SSF46785">
    <property type="entry name" value="Winged helix' DNA-binding domain"/>
    <property type="match status" value="1"/>
</dbReference>
<name>A0A6G8IH48_9BURK</name>
<organism evidence="3 4">
    <name type="scientific">Hydrogenophaga crocea</name>
    <dbReference type="NCBI Taxonomy" id="2716225"/>
    <lineage>
        <taxon>Bacteria</taxon>
        <taxon>Pseudomonadati</taxon>
        <taxon>Pseudomonadota</taxon>
        <taxon>Betaproteobacteria</taxon>
        <taxon>Burkholderiales</taxon>
        <taxon>Comamonadaceae</taxon>
        <taxon>Hydrogenophaga</taxon>
    </lineage>
</organism>
<dbReference type="EMBL" id="CP049989">
    <property type="protein sequence ID" value="QIM52527.1"/>
    <property type="molecule type" value="Genomic_DNA"/>
</dbReference>
<sequence>MNTDLMAELLGGASRYRVLRCLYGQPERPFRVRELAMEAGVDPGNTSRWLRRWVDVGLLESSVQFGQTVFRASGDPALKPLRALLQQDHTTVRVLREAVSQLGGGVHAAAIFGSVARGEPRPDSDIDLLLIADGLSRLQAQSHFKKAGRALGRPVNVLLYTLADWSRARSGGDSLVQDIASGDVIELQGDIHALAPTPGLPARRQQSVRQGAR</sequence>